<dbReference type="AlphaFoldDB" id="S3BVB0"/>
<keyword evidence="10" id="KW-1185">Reference proteome</keyword>
<feature type="region of interest" description="Disordered" evidence="7">
    <location>
        <begin position="351"/>
        <end position="381"/>
    </location>
</feature>
<gene>
    <name evidence="9" type="ORF">F503_07649</name>
</gene>
<evidence type="ECO:0000256" key="3">
    <source>
        <dbReference type="ARBA" id="ARBA00022679"/>
    </source>
</evidence>
<dbReference type="Gene3D" id="3.30.40.10">
    <property type="entry name" value="Zinc/RING finger domain, C3HC4 (zinc finger)"/>
    <property type="match status" value="1"/>
</dbReference>
<dbReference type="STRING" id="1262450.S3BVB0"/>
<proteinExistence type="predicted"/>
<keyword evidence="4" id="KW-0805">Transcription regulation</keyword>
<sequence length="425" mass="48121">MDIVAGIRPAVATAGEVDIEKLAVAMASTVCDSPTRTETDAAPDVTLAAEQKPAGAEAEADSCVFCLEPASQLCVARPCGHRCFDFLCLTSWLLEYHPTCPLCKSQVSTVEYGDELEYRLDVKKESHKRKFDLARAEHVSTERSRSYQQRSRTVNAGPTPDRPVHAGRAGQSGAPLGRLSRGPDIATPEDDALEERRRVYRHGLYARHIGSNGRSRHYQDLTPSMFQQDPDLTSRARSFIRRELQVLWREHAPEPASEPARVPHPSRGPYGLFTRHRAGRNRHQLIEHIVLILKSLDIQSNGSGIEDVLARDLGSASVVRHFLHELRCFLRSPYLTVTAWDRHVQYGRSRLEDDNDYDDDDDDSGSDSELDRRERRQRREQLRADIAQRDEWFQPRRYPGGTRAPYLVHANRPSRHGRIHAATSR</sequence>
<feature type="compositionally biased region" description="Basic and acidic residues" evidence="7">
    <location>
        <begin position="369"/>
        <end position="381"/>
    </location>
</feature>
<feature type="region of interest" description="Disordered" evidence="7">
    <location>
        <begin position="393"/>
        <end position="425"/>
    </location>
</feature>
<dbReference type="Proteomes" id="UP000016923">
    <property type="component" value="Unassembled WGS sequence"/>
</dbReference>
<dbReference type="PROSITE" id="PS50089">
    <property type="entry name" value="ZF_RING_2"/>
    <property type="match status" value="1"/>
</dbReference>
<evidence type="ECO:0000256" key="4">
    <source>
        <dbReference type="ARBA" id="ARBA00023015"/>
    </source>
</evidence>
<dbReference type="PANTHER" id="PTHR46077:SF1">
    <property type="entry name" value="TOP1 BINDING ARGININE_SERINE RICH PROTEIN, E3 UBIQUITIN LIGASE"/>
    <property type="match status" value="1"/>
</dbReference>
<organism evidence="9 10">
    <name type="scientific">Ophiostoma piceae (strain UAMH 11346)</name>
    <name type="common">Sap stain fungus</name>
    <dbReference type="NCBI Taxonomy" id="1262450"/>
    <lineage>
        <taxon>Eukaryota</taxon>
        <taxon>Fungi</taxon>
        <taxon>Dikarya</taxon>
        <taxon>Ascomycota</taxon>
        <taxon>Pezizomycotina</taxon>
        <taxon>Sordariomycetes</taxon>
        <taxon>Sordariomycetidae</taxon>
        <taxon>Ophiostomatales</taxon>
        <taxon>Ophiostomataceae</taxon>
        <taxon>Ophiostoma</taxon>
    </lineage>
</organism>
<comment type="catalytic activity">
    <reaction evidence="1">
        <text>S-ubiquitinyl-[E2 ubiquitin-conjugating enzyme]-L-cysteine + [acceptor protein]-L-lysine = [E2 ubiquitin-conjugating enzyme]-L-cysteine + N(6)-ubiquitinyl-[acceptor protein]-L-lysine.</text>
        <dbReference type="EC" id="2.3.2.27"/>
    </reaction>
</comment>
<feature type="compositionally biased region" description="Acidic residues" evidence="7">
    <location>
        <begin position="353"/>
        <end position="368"/>
    </location>
</feature>
<evidence type="ECO:0000256" key="1">
    <source>
        <dbReference type="ARBA" id="ARBA00000900"/>
    </source>
</evidence>
<keyword evidence="6" id="KW-0863">Zinc-finger</keyword>
<dbReference type="SUPFAM" id="SSF57850">
    <property type="entry name" value="RING/U-box"/>
    <property type="match status" value="1"/>
</dbReference>
<evidence type="ECO:0000256" key="6">
    <source>
        <dbReference type="PROSITE-ProRule" id="PRU00175"/>
    </source>
</evidence>
<dbReference type="PANTHER" id="PTHR46077">
    <property type="entry name" value="E3 UBIQUITIN-PROTEIN LIGASE TOPORS"/>
    <property type="match status" value="1"/>
</dbReference>
<dbReference type="EMBL" id="KE148168">
    <property type="protein sequence ID" value="EPE03346.1"/>
    <property type="molecule type" value="Genomic_DNA"/>
</dbReference>
<dbReference type="GO" id="GO:0006513">
    <property type="term" value="P:protein monoubiquitination"/>
    <property type="evidence" value="ECO:0007669"/>
    <property type="project" value="TreeGrafter"/>
</dbReference>
<dbReference type="HOGENOM" id="CLU_050242_0_1_1"/>
<keyword evidence="5" id="KW-0804">Transcription</keyword>
<evidence type="ECO:0000313" key="10">
    <source>
        <dbReference type="Proteomes" id="UP000016923"/>
    </source>
</evidence>
<keyword evidence="3" id="KW-0808">Transferase</keyword>
<dbReference type="GO" id="GO:0000209">
    <property type="term" value="P:protein polyubiquitination"/>
    <property type="evidence" value="ECO:0007669"/>
    <property type="project" value="TreeGrafter"/>
</dbReference>
<dbReference type="InterPro" id="IPR013083">
    <property type="entry name" value="Znf_RING/FYVE/PHD"/>
</dbReference>
<dbReference type="OrthoDB" id="21204at2759"/>
<dbReference type="EC" id="2.3.2.27" evidence="2"/>
<feature type="compositionally biased region" description="Polar residues" evidence="7">
    <location>
        <begin position="146"/>
        <end position="156"/>
    </location>
</feature>
<evidence type="ECO:0000256" key="7">
    <source>
        <dbReference type="SAM" id="MobiDB-lite"/>
    </source>
</evidence>
<dbReference type="GO" id="GO:0008270">
    <property type="term" value="F:zinc ion binding"/>
    <property type="evidence" value="ECO:0007669"/>
    <property type="project" value="UniProtKB-KW"/>
</dbReference>
<name>S3BVB0_OPHP1</name>
<dbReference type="OMA" id="HTIMAYP"/>
<evidence type="ECO:0000313" key="9">
    <source>
        <dbReference type="EMBL" id="EPE03346.1"/>
    </source>
</evidence>
<accession>S3BVB0</accession>
<dbReference type="VEuPathDB" id="FungiDB:F503_07649"/>
<evidence type="ECO:0000256" key="2">
    <source>
        <dbReference type="ARBA" id="ARBA00012483"/>
    </source>
</evidence>
<keyword evidence="6" id="KW-0479">Metal-binding</keyword>
<keyword evidence="6" id="KW-0862">Zinc</keyword>
<dbReference type="GO" id="GO:0061630">
    <property type="term" value="F:ubiquitin protein ligase activity"/>
    <property type="evidence" value="ECO:0007669"/>
    <property type="project" value="UniProtKB-EC"/>
</dbReference>
<reference evidence="9 10" key="1">
    <citation type="journal article" date="2013" name="BMC Genomics">
        <title>The genome and transcriptome of the pine saprophyte Ophiostoma piceae, and a comparison with the bark beetle-associated pine pathogen Grosmannia clavigera.</title>
        <authorList>
            <person name="Haridas S."/>
            <person name="Wang Y."/>
            <person name="Lim L."/>
            <person name="Massoumi Alamouti S."/>
            <person name="Jackman S."/>
            <person name="Docking R."/>
            <person name="Robertson G."/>
            <person name="Birol I."/>
            <person name="Bohlmann J."/>
            <person name="Breuil C."/>
        </authorList>
    </citation>
    <scope>NUCLEOTIDE SEQUENCE [LARGE SCALE GENOMIC DNA]</scope>
    <source>
        <strain evidence="9 10">UAMH 11346</strain>
    </source>
</reference>
<feature type="compositionally biased region" description="Basic and acidic residues" evidence="7">
    <location>
        <begin position="135"/>
        <end position="145"/>
    </location>
</feature>
<dbReference type="eggNOG" id="KOG0800">
    <property type="taxonomic scope" value="Eukaryota"/>
</dbReference>
<feature type="domain" description="RING-type" evidence="8">
    <location>
        <begin position="63"/>
        <end position="104"/>
    </location>
</feature>
<dbReference type="InterPro" id="IPR001841">
    <property type="entry name" value="Znf_RING"/>
</dbReference>
<feature type="region of interest" description="Disordered" evidence="7">
    <location>
        <begin position="135"/>
        <end position="193"/>
    </location>
</feature>
<protein>
    <recommendedName>
        <fullName evidence="2">RING-type E3 ubiquitin transferase</fullName>
        <ecNumber evidence="2">2.3.2.27</ecNumber>
    </recommendedName>
</protein>
<evidence type="ECO:0000259" key="8">
    <source>
        <dbReference type="PROSITE" id="PS50089"/>
    </source>
</evidence>
<evidence type="ECO:0000256" key="5">
    <source>
        <dbReference type="ARBA" id="ARBA00023163"/>
    </source>
</evidence>